<dbReference type="FunFam" id="2.60.120.200:FF:000124">
    <property type="entry name" value="Galectin-4"/>
    <property type="match status" value="2"/>
</dbReference>
<comment type="caution">
    <text evidence="5">The sequence shown here is derived from an EMBL/GenBank/DDBJ whole genome shotgun (WGS) entry which is preliminary data.</text>
</comment>
<dbReference type="SUPFAM" id="SSF49899">
    <property type="entry name" value="Concanavalin A-like lectins/glucanases"/>
    <property type="match status" value="2"/>
</dbReference>
<accession>A0AAD9NV45</accession>
<dbReference type="PANTHER" id="PTHR11346">
    <property type="entry name" value="GALECTIN"/>
    <property type="match status" value="1"/>
</dbReference>
<dbReference type="EMBL" id="JAODUO010000435">
    <property type="protein sequence ID" value="KAK2180624.1"/>
    <property type="molecule type" value="Genomic_DNA"/>
</dbReference>
<protein>
    <recommendedName>
        <fullName evidence="3">Galectin</fullName>
    </recommendedName>
</protein>
<evidence type="ECO:0000259" key="4">
    <source>
        <dbReference type="PROSITE" id="PS51304"/>
    </source>
</evidence>
<dbReference type="InterPro" id="IPR044156">
    <property type="entry name" value="Galectin-like"/>
</dbReference>
<evidence type="ECO:0000256" key="3">
    <source>
        <dbReference type="RuleBase" id="RU102079"/>
    </source>
</evidence>
<gene>
    <name evidence="5" type="ORF">NP493_435g02055</name>
</gene>
<name>A0AAD9NV45_RIDPI</name>
<dbReference type="Gene3D" id="2.60.120.200">
    <property type="match status" value="2"/>
</dbReference>
<dbReference type="GO" id="GO:0030246">
    <property type="term" value="F:carbohydrate binding"/>
    <property type="evidence" value="ECO:0007669"/>
    <property type="project" value="UniProtKB-UniRule"/>
</dbReference>
<dbReference type="PANTHER" id="PTHR11346:SF176">
    <property type="entry name" value="32 KDA BETA-GALACTOSIDE-BINDING LECTIN LEC-3"/>
    <property type="match status" value="1"/>
</dbReference>
<proteinExistence type="predicted"/>
<sequence length="363" mass="39448">MMNAPGMAVRPETVIINPPIPYNGQIPSLKVDSLITIQGTISPNVQRFAINLSTSALPNCDIALHVNPRFEGTFVIVRNTYKQGNWGDEERDGPSFPLMPGTPFNCSILVTNECYKIAFNSVHFCDYAHRVNKDLVSYISISGDVNLANISIKGNKEVSQIGMAAFMPQANSPPPPYSPYSHPGMAPGMPPHPGMAPGMPPHPGMAPGMPPHPGMAPGMAPGIGAMVYPPSPPAVPYSAPFPGGMRVGCMIFISGKVKKSPDKFAVDLLFEGGIAFHFNPRLNGSVVVCNTLEGDNWGPEERTSTFPFKAQENFEIIIMCEQDKFKVAVGGRHLLEYKHRIPYQTVTKFSIYGDISLTHVRVQ</sequence>
<evidence type="ECO:0000256" key="1">
    <source>
        <dbReference type="ARBA" id="ARBA00022734"/>
    </source>
</evidence>
<feature type="domain" description="Galectin" evidence="4">
    <location>
        <begin position="21"/>
        <end position="153"/>
    </location>
</feature>
<dbReference type="InterPro" id="IPR001079">
    <property type="entry name" value="Galectin_CRD"/>
</dbReference>
<evidence type="ECO:0000313" key="5">
    <source>
        <dbReference type="EMBL" id="KAK2180624.1"/>
    </source>
</evidence>
<keyword evidence="1 3" id="KW-0430">Lectin</keyword>
<evidence type="ECO:0000256" key="2">
    <source>
        <dbReference type="ARBA" id="ARBA00022737"/>
    </source>
</evidence>
<feature type="domain" description="Galectin" evidence="4">
    <location>
        <begin position="237"/>
        <end position="363"/>
    </location>
</feature>
<dbReference type="InterPro" id="IPR013320">
    <property type="entry name" value="ConA-like_dom_sf"/>
</dbReference>
<keyword evidence="6" id="KW-1185">Reference proteome</keyword>
<organism evidence="5 6">
    <name type="scientific">Ridgeia piscesae</name>
    <name type="common">Tubeworm</name>
    <dbReference type="NCBI Taxonomy" id="27915"/>
    <lineage>
        <taxon>Eukaryota</taxon>
        <taxon>Metazoa</taxon>
        <taxon>Spiralia</taxon>
        <taxon>Lophotrochozoa</taxon>
        <taxon>Annelida</taxon>
        <taxon>Polychaeta</taxon>
        <taxon>Sedentaria</taxon>
        <taxon>Canalipalpata</taxon>
        <taxon>Sabellida</taxon>
        <taxon>Siboglinidae</taxon>
        <taxon>Ridgeia</taxon>
    </lineage>
</organism>
<dbReference type="Proteomes" id="UP001209878">
    <property type="component" value="Unassembled WGS sequence"/>
</dbReference>
<reference evidence="5" key="1">
    <citation type="journal article" date="2023" name="Mol. Biol. Evol.">
        <title>Third-Generation Sequencing Reveals the Adaptive Role of the Epigenome in Three Deep-Sea Polychaetes.</title>
        <authorList>
            <person name="Perez M."/>
            <person name="Aroh O."/>
            <person name="Sun Y."/>
            <person name="Lan Y."/>
            <person name="Juniper S.K."/>
            <person name="Young C.R."/>
            <person name="Angers B."/>
            <person name="Qian P.Y."/>
        </authorList>
    </citation>
    <scope>NUCLEOTIDE SEQUENCE</scope>
    <source>
        <strain evidence="5">R07B-5</strain>
    </source>
</reference>
<dbReference type="CDD" id="cd00070">
    <property type="entry name" value="GLECT"/>
    <property type="match status" value="2"/>
</dbReference>
<dbReference type="SMART" id="SM00276">
    <property type="entry name" value="GLECT"/>
    <property type="match status" value="2"/>
</dbReference>
<dbReference type="SMART" id="SM00908">
    <property type="entry name" value="Gal-bind_lectin"/>
    <property type="match status" value="2"/>
</dbReference>
<dbReference type="Pfam" id="PF00337">
    <property type="entry name" value="Gal-bind_lectin"/>
    <property type="match status" value="2"/>
</dbReference>
<evidence type="ECO:0000313" key="6">
    <source>
        <dbReference type="Proteomes" id="UP001209878"/>
    </source>
</evidence>
<dbReference type="AlphaFoldDB" id="A0AAD9NV45"/>
<dbReference type="PROSITE" id="PS51304">
    <property type="entry name" value="GALECTIN"/>
    <property type="match status" value="2"/>
</dbReference>
<keyword evidence="2" id="KW-0677">Repeat</keyword>